<evidence type="ECO:0000313" key="4">
    <source>
        <dbReference type="EMBL" id="KGR76544.1"/>
    </source>
</evidence>
<evidence type="ECO:0000256" key="2">
    <source>
        <dbReference type="SAM" id="SignalP"/>
    </source>
</evidence>
<evidence type="ECO:0000313" key="5">
    <source>
        <dbReference type="Proteomes" id="UP000030408"/>
    </source>
</evidence>
<keyword evidence="5" id="KW-1185">Reference proteome</keyword>
<dbReference type="Pfam" id="PF16472">
    <property type="entry name" value="DUF5050"/>
    <property type="match status" value="1"/>
</dbReference>
<name>A0A0A3HVR5_9BACL</name>
<reference evidence="4 5" key="1">
    <citation type="submission" date="2014-02" db="EMBL/GenBank/DDBJ databases">
        <title>Draft genome sequence of Lysinibacillus sinduriensis JCM 15800.</title>
        <authorList>
            <person name="Zhang F."/>
            <person name="Wang G."/>
            <person name="Zhang L."/>
        </authorList>
    </citation>
    <scope>NUCLEOTIDE SEQUENCE [LARGE SCALE GENOMIC DNA]</scope>
    <source>
        <strain evidence="4 5">JCM 15800</strain>
    </source>
</reference>
<dbReference type="Gene3D" id="2.130.10.10">
    <property type="entry name" value="YVTN repeat-like/Quinoprotein amine dehydrogenase"/>
    <property type="match status" value="1"/>
</dbReference>
<dbReference type="STRING" id="1384057.CD33_06655"/>
<dbReference type="InterPro" id="IPR015943">
    <property type="entry name" value="WD40/YVTN_repeat-like_dom_sf"/>
</dbReference>
<dbReference type="OrthoDB" id="2969106at2"/>
<dbReference type="AlphaFoldDB" id="A0A0A3HVR5"/>
<accession>A0A0A3HVR5</accession>
<evidence type="ECO:0000256" key="1">
    <source>
        <dbReference type="SAM" id="MobiDB-lite"/>
    </source>
</evidence>
<dbReference type="EMBL" id="JPVO01000045">
    <property type="protein sequence ID" value="KGR76544.1"/>
    <property type="molecule type" value="Genomic_DNA"/>
</dbReference>
<sequence length="499" mass="55727">MKKELMLSLLISLSIAGCANSEEMSNKQSAGEEKEVAESVKETQETETETAGDEITLTIDTGNTSGNIQNGGIAAVYGDTVFYSDSKNLISSPKDAINEMDKTGEILDSVEDGLGTITSINVINDRVYYVKNEKIFAMDLDGEGKEEIPTSVPVSNMIVYKDHIIFSSYDDGFDANSLFTMETDGGNLQVKASSMMNFYVEQGKLYWSEKVKEQDYRIYITDLESGEETVTSHGELESLFQVSGGDLYYLEQGDLYKMSFGGDARNLTANMKQSGATIDMPNISGETIYFTEDQKMFAMDLIGSKHWEVPTGSVYAYSIAGGHLFYWGFGQGEYSLGISPNVEKVYDQTMEAYENSQEATEGWGIPDELFGLYDEVSSLEEPISLAELEEKETAIMGGEIVFPQQHLVGATKVLLWGLANKDEEFLKTILTKPDQLNSYFNEPLRYTALEGKPYGGYYEFKITVRSDSTVYIEREEDGWSKSAVFEEIDGNYYFDKFLR</sequence>
<dbReference type="Proteomes" id="UP000030408">
    <property type="component" value="Unassembled WGS sequence"/>
</dbReference>
<dbReference type="InterPro" id="IPR032485">
    <property type="entry name" value="LRP1-like_beta_prop"/>
</dbReference>
<dbReference type="SUPFAM" id="SSF69304">
    <property type="entry name" value="Tricorn protease N-terminal domain"/>
    <property type="match status" value="1"/>
</dbReference>
<gene>
    <name evidence="4" type="ORF">CD33_06655</name>
</gene>
<feature type="chain" id="PRO_5038902342" description="Prolow-density lipoprotein receptor-related protein 1-like beta-propeller domain-containing protein" evidence="2">
    <location>
        <begin position="20"/>
        <end position="499"/>
    </location>
</feature>
<feature type="region of interest" description="Disordered" evidence="1">
    <location>
        <begin position="23"/>
        <end position="52"/>
    </location>
</feature>
<evidence type="ECO:0000259" key="3">
    <source>
        <dbReference type="Pfam" id="PF16472"/>
    </source>
</evidence>
<comment type="caution">
    <text evidence="4">The sequence shown here is derived from an EMBL/GenBank/DDBJ whole genome shotgun (WGS) entry which is preliminary data.</text>
</comment>
<dbReference type="PANTHER" id="PTHR32256:SF17">
    <property type="entry name" value="EGF-LIKE DOMAIN-CONTAINING PROTEIN"/>
    <property type="match status" value="1"/>
</dbReference>
<dbReference type="PROSITE" id="PS51257">
    <property type="entry name" value="PROKAR_LIPOPROTEIN"/>
    <property type="match status" value="1"/>
</dbReference>
<feature type="compositionally biased region" description="Basic and acidic residues" evidence="1">
    <location>
        <begin position="30"/>
        <end position="44"/>
    </location>
</feature>
<feature type="signal peptide" evidence="2">
    <location>
        <begin position="1"/>
        <end position="19"/>
    </location>
</feature>
<protein>
    <recommendedName>
        <fullName evidence="3">Prolow-density lipoprotein receptor-related protein 1-like beta-propeller domain-containing protein</fullName>
    </recommendedName>
</protein>
<organism evidence="4 5">
    <name type="scientific">Ureibacillus sinduriensis BLB-1 = JCM 15800</name>
    <dbReference type="NCBI Taxonomy" id="1384057"/>
    <lineage>
        <taxon>Bacteria</taxon>
        <taxon>Bacillati</taxon>
        <taxon>Bacillota</taxon>
        <taxon>Bacilli</taxon>
        <taxon>Bacillales</taxon>
        <taxon>Caryophanaceae</taxon>
        <taxon>Ureibacillus</taxon>
    </lineage>
</organism>
<feature type="domain" description="Prolow-density lipoprotein receptor-related protein 1-like beta-propeller" evidence="3">
    <location>
        <begin position="63"/>
        <end position="327"/>
    </location>
</feature>
<proteinExistence type="predicted"/>
<keyword evidence="2" id="KW-0732">Signal</keyword>
<dbReference type="PANTHER" id="PTHR32256">
    <property type="match status" value="1"/>
</dbReference>
<dbReference type="InterPro" id="IPR053369">
    <property type="entry name" value="SrfA-induced_signal"/>
</dbReference>
<dbReference type="SUPFAM" id="SSF63825">
    <property type="entry name" value="YWTD domain"/>
    <property type="match status" value="1"/>
</dbReference>
<dbReference type="RefSeq" id="WP_036199178.1">
    <property type="nucleotide sequence ID" value="NZ_AVCY01000011.1"/>
</dbReference>